<keyword evidence="3" id="KW-1185">Reference proteome</keyword>
<reference evidence="1 2" key="1">
    <citation type="journal article" date="2010" name="Nature">
        <title>Genome sequence of the palaeopolyploid soybean.</title>
        <authorList>
            <person name="Schmutz J."/>
            <person name="Cannon S.B."/>
            <person name="Schlueter J."/>
            <person name="Ma J."/>
            <person name="Mitros T."/>
            <person name="Nelson W."/>
            <person name="Hyten D.L."/>
            <person name="Song Q."/>
            <person name="Thelen J.J."/>
            <person name="Cheng J."/>
            <person name="Xu D."/>
            <person name="Hellsten U."/>
            <person name="May G.D."/>
            <person name="Yu Y."/>
            <person name="Sakurai T."/>
            <person name="Umezawa T."/>
            <person name="Bhattacharyya M.K."/>
            <person name="Sandhu D."/>
            <person name="Valliyodan B."/>
            <person name="Lindquist E."/>
            <person name="Peto M."/>
            <person name="Grant D."/>
            <person name="Shu S."/>
            <person name="Goodstein D."/>
            <person name="Barry K."/>
            <person name="Futrell-Griggs M."/>
            <person name="Abernathy B."/>
            <person name="Du J."/>
            <person name="Tian Z."/>
            <person name="Zhu L."/>
            <person name="Gill N."/>
            <person name="Joshi T."/>
            <person name="Libault M."/>
            <person name="Sethuraman A."/>
            <person name="Zhang X.-C."/>
            <person name="Shinozaki K."/>
            <person name="Nguyen H.T."/>
            <person name="Wing R.A."/>
            <person name="Cregan P."/>
            <person name="Specht J."/>
            <person name="Grimwood J."/>
            <person name="Rokhsar D."/>
            <person name="Stacey G."/>
            <person name="Shoemaker R.C."/>
            <person name="Jackson S.A."/>
        </authorList>
    </citation>
    <scope>NUCLEOTIDE SEQUENCE [LARGE SCALE GENOMIC DNA]</scope>
    <source>
        <strain evidence="2">cv. Williams 82</strain>
        <tissue evidence="1">Callus</tissue>
    </source>
</reference>
<name>A0A0R0IHD5_SOYBN</name>
<protein>
    <submittedName>
        <fullName evidence="1 2">Uncharacterized protein</fullName>
    </submittedName>
</protein>
<dbReference type="InParanoid" id="A0A0R0IHD5"/>
<dbReference type="AlphaFoldDB" id="A0A0R0IHD5"/>
<sequence length="81" mass="9222">MKILVPHLKSLPPHYNPYHRRFITAMHSGRPTASPAYLSLGFANDYARSYFAHSTTIFARPSHHHLRLQHKATGSLAYVLP</sequence>
<dbReference type="EMBL" id="CM000841">
    <property type="protein sequence ID" value="KRH41846.1"/>
    <property type="molecule type" value="Genomic_DNA"/>
</dbReference>
<proteinExistence type="predicted"/>
<reference evidence="1" key="3">
    <citation type="submission" date="2018-07" db="EMBL/GenBank/DDBJ databases">
        <title>WGS assembly of Glycine max.</title>
        <authorList>
            <person name="Schmutz J."/>
            <person name="Cannon S."/>
            <person name="Schlueter J."/>
            <person name="Ma J."/>
            <person name="Mitros T."/>
            <person name="Nelson W."/>
            <person name="Hyten D."/>
            <person name="Song Q."/>
            <person name="Thelen J."/>
            <person name="Cheng J."/>
            <person name="Xu D."/>
            <person name="Hellsten U."/>
            <person name="May G."/>
            <person name="Yu Y."/>
            <person name="Sakurai T."/>
            <person name="Umezawa T."/>
            <person name="Bhattacharyya M."/>
            <person name="Sandhu D."/>
            <person name="Valliyodan B."/>
            <person name="Lindquist E."/>
            <person name="Peto M."/>
            <person name="Grant D."/>
            <person name="Shu S."/>
            <person name="Goodstein D."/>
            <person name="Barry K."/>
            <person name="Futrell-Griggs M."/>
            <person name="Abernathy B."/>
            <person name="Du J."/>
            <person name="Tian Z."/>
            <person name="Zhu L."/>
            <person name="Gill N."/>
            <person name="Joshi T."/>
            <person name="Libault M."/>
            <person name="Sethuraman A."/>
            <person name="Zhang X."/>
            <person name="Shinozaki K."/>
            <person name="Nguyen H."/>
            <person name="Wing R."/>
            <person name="Cregan P."/>
            <person name="Specht J."/>
            <person name="Grimwood J."/>
            <person name="Rokhsar D."/>
            <person name="Stacey G."/>
            <person name="Shoemaker R."/>
            <person name="Jackson S."/>
        </authorList>
    </citation>
    <scope>NUCLEOTIDE SEQUENCE</scope>
    <source>
        <tissue evidence="1">Callus</tissue>
    </source>
</reference>
<evidence type="ECO:0000313" key="2">
    <source>
        <dbReference type="EnsemblPlants" id="KRH41846"/>
    </source>
</evidence>
<dbReference type="Proteomes" id="UP000008827">
    <property type="component" value="Chromosome 8"/>
</dbReference>
<dbReference type="Gramene" id="KRH41846">
    <property type="protein sequence ID" value="KRH41846"/>
    <property type="gene ID" value="GLYMA_08G054600"/>
</dbReference>
<dbReference type="EnsemblPlants" id="KRH41846">
    <property type="protein sequence ID" value="KRH41846"/>
    <property type="gene ID" value="GLYMA_08G054600"/>
</dbReference>
<accession>A0A0R0IHD5</accession>
<evidence type="ECO:0000313" key="1">
    <source>
        <dbReference type="EMBL" id="KRH41846.1"/>
    </source>
</evidence>
<evidence type="ECO:0000313" key="3">
    <source>
        <dbReference type="Proteomes" id="UP000008827"/>
    </source>
</evidence>
<reference evidence="2" key="2">
    <citation type="submission" date="2018-02" db="UniProtKB">
        <authorList>
            <consortium name="EnsemblPlants"/>
        </authorList>
    </citation>
    <scope>IDENTIFICATION</scope>
    <source>
        <strain evidence="2">Williams 82</strain>
    </source>
</reference>
<gene>
    <name evidence="1" type="ORF">GLYMA_08G054600</name>
</gene>
<organism evidence="1">
    <name type="scientific">Glycine max</name>
    <name type="common">Soybean</name>
    <name type="synonym">Glycine hispida</name>
    <dbReference type="NCBI Taxonomy" id="3847"/>
    <lineage>
        <taxon>Eukaryota</taxon>
        <taxon>Viridiplantae</taxon>
        <taxon>Streptophyta</taxon>
        <taxon>Embryophyta</taxon>
        <taxon>Tracheophyta</taxon>
        <taxon>Spermatophyta</taxon>
        <taxon>Magnoliopsida</taxon>
        <taxon>eudicotyledons</taxon>
        <taxon>Gunneridae</taxon>
        <taxon>Pentapetalae</taxon>
        <taxon>rosids</taxon>
        <taxon>fabids</taxon>
        <taxon>Fabales</taxon>
        <taxon>Fabaceae</taxon>
        <taxon>Papilionoideae</taxon>
        <taxon>50 kb inversion clade</taxon>
        <taxon>NPAAA clade</taxon>
        <taxon>indigoferoid/millettioid clade</taxon>
        <taxon>Phaseoleae</taxon>
        <taxon>Glycine</taxon>
        <taxon>Glycine subgen. Soja</taxon>
    </lineage>
</organism>